<feature type="transmembrane region" description="Helical" evidence="1">
    <location>
        <begin position="129"/>
        <end position="148"/>
    </location>
</feature>
<dbReference type="AlphaFoldDB" id="A0A840CNC3"/>
<keyword evidence="1" id="KW-0812">Transmembrane</keyword>
<proteinExistence type="predicted"/>
<dbReference type="InterPro" id="IPR018580">
    <property type="entry name" value="Uncharacterised_YfhO"/>
</dbReference>
<feature type="transmembrane region" description="Helical" evidence="1">
    <location>
        <begin position="102"/>
        <end position="123"/>
    </location>
</feature>
<feature type="transmembrane region" description="Helical" evidence="1">
    <location>
        <begin position="355"/>
        <end position="376"/>
    </location>
</feature>
<dbReference type="PANTHER" id="PTHR38454:SF1">
    <property type="entry name" value="INTEGRAL MEMBRANE PROTEIN"/>
    <property type="match status" value="1"/>
</dbReference>
<keyword evidence="1" id="KW-0472">Membrane</keyword>
<feature type="transmembrane region" description="Helical" evidence="1">
    <location>
        <begin position="322"/>
        <end position="343"/>
    </location>
</feature>
<feature type="transmembrane region" description="Helical" evidence="1">
    <location>
        <begin position="17"/>
        <end position="38"/>
    </location>
</feature>
<reference evidence="2 3" key="1">
    <citation type="submission" date="2020-08" db="EMBL/GenBank/DDBJ databases">
        <title>Genomic Encyclopedia of Type Strains, Phase IV (KMG-IV): sequencing the most valuable type-strain genomes for metagenomic binning, comparative biology and taxonomic classification.</title>
        <authorList>
            <person name="Goeker M."/>
        </authorList>
    </citation>
    <scope>NUCLEOTIDE SEQUENCE [LARGE SCALE GENOMIC DNA]</scope>
    <source>
        <strain evidence="2 3">DSM 104969</strain>
    </source>
</reference>
<dbReference type="EMBL" id="JACIEP010000015">
    <property type="protein sequence ID" value="MBB4037587.1"/>
    <property type="molecule type" value="Genomic_DNA"/>
</dbReference>
<dbReference type="RefSeq" id="WP_246348102.1">
    <property type="nucleotide sequence ID" value="NZ_JACIEP010000015.1"/>
</dbReference>
<keyword evidence="3" id="KW-1185">Reference proteome</keyword>
<feature type="transmembrane region" description="Helical" evidence="1">
    <location>
        <begin position="77"/>
        <end position="95"/>
    </location>
</feature>
<dbReference type="PANTHER" id="PTHR38454">
    <property type="entry name" value="INTEGRAL MEMBRANE PROTEIN-RELATED"/>
    <property type="match status" value="1"/>
</dbReference>
<keyword evidence="1" id="KW-1133">Transmembrane helix</keyword>
<gene>
    <name evidence="2" type="ORF">GGR21_003507</name>
</gene>
<feature type="transmembrane region" description="Helical" evidence="1">
    <location>
        <begin position="155"/>
        <end position="172"/>
    </location>
</feature>
<name>A0A840CNC3_9BACT</name>
<sequence length="565" mass="64144">MIDNIINRIAGNKKTHFWLFFAILVFLTVAMMFCYQPLCPGQDFFFHFRRFQALMDGLKESPFLIYLDYTAIDGYGYFAKAFYPDVILIPFAIIGNLTNAEFGYLSMIFVMTVLCGVFTYITINKIFRSPFAAAMGAILFTFCVYRLLDIYHRTALGEALSFTFIPLVFWGLHEIISGNYKKWYILAIGYALLIFTHVISTVLMFFTMLILLVIYYKPLIKEPKRILYLIIAGVAALIMACYYLLPMFEQMASDTFYYNGRNMMAKAGDMTLDFHWILWGMFTGIIHPKQLFIPGTGLLLTCVIALRIFVAGKSPQLKYADVGVVIGLIFLLMCSPVIPWSVFPFTLLDFIQMPWRLYEFSSFFFAVAGGYYLSLLVKSNKRALVCGGMVVMATLLVLVNDGKLYKDVRCSNSIESTDNNIPLPPNGYHMGGLEYLPASVPSPDFFVERSMVVLHKHPKTGITSLKREGNATTFDLDIIEPDILELPLVYYKGYKVTIDGKEASIKESPNGLIEMKADRPGKVEAYYSGTPLQVISWLISITSILALCIYIYISNRKTKNTLTEK</sequence>
<evidence type="ECO:0000313" key="3">
    <source>
        <dbReference type="Proteomes" id="UP000555103"/>
    </source>
</evidence>
<feature type="transmembrane region" description="Helical" evidence="1">
    <location>
        <begin position="226"/>
        <end position="245"/>
    </location>
</feature>
<feature type="transmembrane region" description="Helical" evidence="1">
    <location>
        <begin position="184"/>
        <end position="214"/>
    </location>
</feature>
<accession>A0A840CNC3</accession>
<organism evidence="2 3">
    <name type="scientific">Dysgonomonas hofstadii</name>
    <dbReference type="NCBI Taxonomy" id="637886"/>
    <lineage>
        <taxon>Bacteria</taxon>
        <taxon>Pseudomonadati</taxon>
        <taxon>Bacteroidota</taxon>
        <taxon>Bacteroidia</taxon>
        <taxon>Bacteroidales</taxon>
        <taxon>Dysgonomonadaceae</taxon>
        <taxon>Dysgonomonas</taxon>
    </lineage>
</organism>
<comment type="caution">
    <text evidence="2">The sequence shown here is derived from an EMBL/GenBank/DDBJ whole genome shotgun (WGS) entry which is preliminary data.</text>
</comment>
<evidence type="ECO:0008006" key="4">
    <source>
        <dbReference type="Google" id="ProtNLM"/>
    </source>
</evidence>
<evidence type="ECO:0000313" key="2">
    <source>
        <dbReference type="EMBL" id="MBB4037587.1"/>
    </source>
</evidence>
<evidence type="ECO:0000256" key="1">
    <source>
        <dbReference type="SAM" id="Phobius"/>
    </source>
</evidence>
<feature type="transmembrane region" description="Helical" evidence="1">
    <location>
        <begin position="291"/>
        <end position="310"/>
    </location>
</feature>
<feature type="transmembrane region" description="Helical" evidence="1">
    <location>
        <begin position="383"/>
        <end position="399"/>
    </location>
</feature>
<dbReference type="Proteomes" id="UP000555103">
    <property type="component" value="Unassembled WGS sequence"/>
</dbReference>
<feature type="transmembrane region" description="Helical" evidence="1">
    <location>
        <begin position="534"/>
        <end position="553"/>
    </location>
</feature>
<protein>
    <recommendedName>
        <fullName evidence="4">Membrane protein 6-pyruvoyl-tetrahydropterin synthase-related domain-containing protein</fullName>
    </recommendedName>
</protein>